<feature type="compositionally biased region" description="Basic and acidic residues" evidence="1">
    <location>
        <begin position="40"/>
        <end position="56"/>
    </location>
</feature>
<evidence type="ECO:0000256" key="1">
    <source>
        <dbReference type="SAM" id="MobiDB-lite"/>
    </source>
</evidence>
<comment type="caution">
    <text evidence="2">The sequence shown here is derived from an EMBL/GenBank/DDBJ whole genome shotgun (WGS) entry which is preliminary data.</text>
</comment>
<sequence>MAADRLHAQPTGERAPADIRQHEGPGIRHRLIAVPEAEGDAGRLDGERGLRGRRQIDPPAAPGQGSCRRADAPPVVPHRPLRRVHQRRLNLIGRPVGVELAQQGRRAGDMRGGHAGALEEGELPVEDAREDVDAGSRHVRLDEEREGRRAAAGEAGDDIRVGRNELLRMGPIRTHRRLPGQGLQHRPVLPGDHHRRDGGFGLRAVVTHGHRIARHVVHDDRPDRPRVLGVADLGGEAADAAVDEGDGAGDLIGDGRAPVGRDGGGERGVNDRRDVRVELAHGRAEGQGLCARDHRHRDPQEVRVGAGAGREGLLRAARGLHRHIAGPGVPGRHRHHHPRLHRRVNGLRQEVVGALHRTAQAHVRHIHPIPEGVLQGGGDVVAEGAPTEGDEAGPEAGEDVVVAQQGPRRHPAQPGDLHRGGEARRREGQHRRRAEVAGHRARHMGSVIEDHQLQRRGRAGRHPGSVNPTDDHLVVRVTAVGLGEGPTGVDLAHWRISGIAQEGVREIDARVDDRHLHPFPGMPDATQLLPEGRGADQAGGDVHGRPVESAGEHPGHAGGAGQGLGRVAVELHRHGVGHDLELPDHLSPRGVLTQPLLEGRPLLRQVTGIGLRGRGSQIQALPARRPGRRVAGDPPVIAGEGEILELHNDIIGPCRPGDRRIGVRMDTGGRWGRRGG</sequence>
<dbReference type="EMBL" id="BEHY01000162">
    <property type="protein sequence ID" value="GBD10333.1"/>
    <property type="molecule type" value="Genomic_DNA"/>
</dbReference>
<reference evidence="3" key="1">
    <citation type="submission" date="2017-09" db="EMBL/GenBank/DDBJ databases">
        <title>Metaegenomics of thermophilic ammonia-oxidizing enrichment culture.</title>
        <authorList>
            <person name="Kato S."/>
            <person name="Suzuki K."/>
        </authorList>
    </citation>
    <scope>NUCLEOTIDE SEQUENCE [LARGE SCALE GENOMIC DNA]</scope>
</reference>
<dbReference type="AlphaFoldDB" id="A0A2H5YA90"/>
<evidence type="ECO:0000313" key="2">
    <source>
        <dbReference type="EMBL" id="GBD10333.1"/>
    </source>
</evidence>
<accession>A0A2H5YA90</accession>
<feature type="region of interest" description="Disordered" evidence="1">
    <location>
        <begin position="404"/>
        <end position="441"/>
    </location>
</feature>
<feature type="compositionally biased region" description="Basic and acidic residues" evidence="1">
    <location>
        <begin position="542"/>
        <end position="555"/>
    </location>
</feature>
<evidence type="ECO:0000313" key="3">
    <source>
        <dbReference type="Proteomes" id="UP000236642"/>
    </source>
</evidence>
<feature type="compositionally biased region" description="Basic and acidic residues" evidence="1">
    <location>
        <begin position="15"/>
        <end position="26"/>
    </location>
</feature>
<protein>
    <submittedName>
        <fullName evidence="2">Uncharacterized protein</fullName>
    </submittedName>
</protein>
<feature type="region of interest" description="Disordered" evidence="1">
    <location>
        <begin position="532"/>
        <end position="562"/>
    </location>
</feature>
<name>A0A2H5YA90_9CHLR</name>
<feature type="compositionally biased region" description="Basic and acidic residues" evidence="1">
    <location>
        <begin position="416"/>
        <end position="426"/>
    </location>
</feature>
<dbReference type="Proteomes" id="UP000236642">
    <property type="component" value="Unassembled WGS sequence"/>
</dbReference>
<feature type="region of interest" description="Disordered" evidence="1">
    <location>
        <begin position="1"/>
        <end position="76"/>
    </location>
</feature>
<gene>
    <name evidence="2" type="ORF">HRbin22_02601</name>
</gene>
<feature type="compositionally biased region" description="Basic residues" evidence="1">
    <location>
        <begin position="427"/>
        <end position="441"/>
    </location>
</feature>
<organism evidence="2 3">
    <name type="scientific">Candidatus Thermoflexus japonica</name>
    <dbReference type="NCBI Taxonomy" id="2035417"/>
    <lineage>
        <taxon>Bacteria</taxon>
        <taxon>Bacillati</taxon>
        <taxon>Chloroflexota</taxon>
        <taxon>Thermoflexia</taxon>
        <taxon>Thermoflexales</taxon>
        <taxon>Thermoflexaceae</taxon>
        <taxon>Thermoflexus</taxon>
    </lineage>
</organism>
<feature type="region of interest" description="Disordered" evidence="1">
    <location>
        <begin position="241"/>
        <end position="269"/>
    </location>
</feature>
<proteinExistence type="predicted"/>